<keyword evidence="2" id="KW-1185">Reference proteome</keyword>
<protein>
    <submittedName>
        <fullName evidence="1">Uncharacterized protein</fullName>
    </submittedName>
</protein>
<proteinExistence type="predicted"/>
<reference evidence="2" key="1">
    <citation type="submission" date="2024-04" db="EMBL/GenBank/DDBJ databases">
        <authorList>
            <person name="Shaw F."/>
            <person name="Minotto A."/>
        </authorList>
    </citation>
    <scope>NUCLEOTIDE SEQUENCE [LARGE SCALE GENOMIC DNA]</scope>
</reference>
<evidence type="ECO:0000313" key="2">
    <source>
        <dbReference type="Proteomes" id="UP001497453"/>
    </source>
</evidence>
<sequence length="83" mass="8981">MGRSCDARNPRSRASSSSIFPGLRLSGILHNSKGTLSRMTVPKFSVCEQRVLSTQELLTSSGGTPLLPYFKLLQGGSLKKMPL</sequence>
<gene>
    <name evidence="1" type="ORF">GFSPODELE1_LOCUS4679</name>
</gene>
<dbReference type="EMBL" id="OZ037946">
    <property type="protein sequence ID" value="CAL1703686.1"/>
    <property type="molecule type" value="Genomic_DNA"/>
</dbReference>
<organism evidence="1 2">
    <name type="scientific">Somion occarium</name>
    <dbReference type="NCBI Taxonomy" id="3059160"/>
    <lineage>
        <taxon>Eukaryota</taxon>
        <taxon>Fungi</taxon>
        <taxon>Dikarya</taxon>
        <taxon>Basidiomycota</taxon>
        <taxon>Agaricomycotina</taxon>
        <taxon>Agaricomycetes</taxon>
        <taxon>Polyporales</taxon>
        <taxon>Cerrenaceae</taxon>
        <taxon>Somion</taxon>
    </lineage>
</organism>
<accession>A0ABP1D749</accession>
<evidence type="ECO:0000313" key="1">
    <source>
        <dbReference type="EMBL" id="CAL1703686.1"/>
    </source>
</evidence>
<dbReference type="Proteomes" id="UP001497453">
    <property type="component" value="Chromosome 3"/>
</dbReference>
<name>A0ABP1D749_9APHY</name>